<name>A0A5R9GBG6_9BACL</name>
<evidence type="ECO:0000256" key="6">
    <source>
        <dbReference type="ARBA" id="ARBA00023139"/>
    </source>
</evidence>
<organism evidence="10 11">
    <name type="scientific">Paenibacillus antri</name>
    <dbReference type="NCBI Taxonomy" id="2582848"/>
    <lineage>
        <taxon>Bacteria</taxon>
        <taxon>Bacillati</taxon>
        <taxon>Bacillota</taxon>
        <taxon>Bacilli</taxon>
        <taxon>Bacillales</taxon>
        <taxon>Paenibacillaceae</taxon>
        <taxon>Paenibacillus</taxon>
    </lineage>
</organism>
<dbReference type="Pfam" id="PF25198">
    <property type="entry name" value="Spore_GerAC_N"/>
    <property type="match status" value="1"/>
</dbReference>
<dbReference type="OrthoDB" id="9816067at2"/>
<dbReference type="Gene3D" id="3.30.300.210">
    <property type="entry name" value="Nutrient germinant receptor protein C, domain 3"/>
    <property type="match status" value="1"/>
</dbReference>
<evidence type="ECO:0000256" key="3">
    <source>
        <dbReference type="ARBA" id="ARBA00022544"/>
    </source>
</evidence>
<dbReference type="AlphaFoldDB" id="A0A5R9GBG6"/>
<dbReference type="NCBIfam" id="TIGR02887">
    <property type="entry name" value="spore_ger_x_C"/>
    <property type="match status" value="1"/>
</dbReference>
<keyword evidence="7" id="KW-0449">Lipoprotein</keyword>
<evidence type="ECO:0000256" key="7">
    <source>
        <dbReference type="ARBA" id="ARBA00023288"/>
    </source>
</evidence>
<dbReference type="InterPro" id="IPR038501">
    <property type="entry name" value="Spore_GerAC_C_sf"/>
</dbReference>
<keyword evidence="5" id="KW-0472">Membrane</keyword>
<accession>A0A5R9GBG6</accession>
<dbReference type="InterPro" id="IPR008844">
    <property type="entry name" value="Spore_GerAC-like"/>
</dbReference>
<comment type="subcellular location">
    <subcellularLocation>
        <location evidence="1">Membrane</location>
        <topology evidence="1">Lipid-anchor</topology>
    </subcellularLocation>
</comment>
<evidence type="ECO:0000256" key="5">
    <source>
        <dbReference type="ARBA" id="ARBA00023136"/>
    </source>
</evidence>
<dbReference type="GO" id="GO:0016020">
    <property type="term" value="C:membrane"/>
    <property type="evidence" value="ECO:0007669"/>
    <property type="project" value="UniProtKB-SubCell"/>
</dbReference>
<dbReference type="InterPro" id="IPR057336">
    <property type="entry name" value="GerAC_N"/>
</dbReference>
<protein>
    <submittedName>
        <fullName evidence="10">Ger(X)C family spore germination protein</fullName>
    </submittedName>
</protein>
<dbReference type="RefSeq" id="WP_138196233.1">
    <property type="nucleotide sequence ID" value="NZ_VCIW01000015.1"/>
</dbReference>
<keyword evidence="11" id="KW-1185">Reference proteome</keyword>
<dbReference type="PANTHER" id="PTHR35789:SF1">
    <property type="entry name" value="SPORE GERMINATION PROTEIN B3"/>
    <property type="match status" value="1"/>
</dbReference>
<keyword evidence="4" id="KW-0732">Signal</keyword>
<gene>
    <name evidence="10" type="ORF">FE782_20885</name>
</gene>
<evidence type="ECO:0000256" key="2">
    <source>
        <dbReference type="ARBA" id="ARBA00007886"/>
    </source>
</evidence>
<dbReference type="InterPro" id="IPR046953">
    <property type="entry name" value="Spore_GerAC-like_C"/>
</dbReference>
<evidence type="ECO:0000256" key="4">
    <source>
        <dbReference type="ARBA" id="ARBA00022729"/>
    </source>
</evidence>
<dbReference type="GO" id="GO:0009847">
    <property type="term" value="P:spore germination"/>
    <property type="evidence" value="ECO:0007669"/>
    <property type="project" value="InterPro"/>
</dbReference>
<evidence type="ECO:0000313" key="10">
    <source>
        <dbReference type="EMBL" id="TLS50474.1"/>
    </source>
</evidence>
<comment type="caution">
    <text evidence="10">The sequence shown here is derived from an EMBL/GenBank/DDBJ whole genome shotgun (WGS) entry which is preliminary data.</text>
</comment>
<feature type="domain" description="Spore germination GerAC-like C-terminal" evidence="8">
    <location>
        <begin position="225"/>
        <end position="389"/>
    </location>
</feature>
<evidence type="ECO:0000256" key="1">
    <source>
        <dbReference type="ARBA" id="ARBA00004635"/>
    </source>
</evidence>
<reference evidence="10 11" key="1">
    <citation type="submission" date="2019-05" db="EMBL/GenBank/DDBJ databases">
        <authorList>
            <person name="Narsing Rao M.P."/>
            <person name="Li W.J."/>
        </authorList>
    </citation>
    <scope>NUCLEOTIDE SEQUENCE [LARGE SCALE GENOMIC DNA]</scope>
    <source>
        <strain evidence="10 11">SYSU_K30003</strain>
    </source>
</reference>
<evidence type="ECO:0000313" key="11">
    <source>
        <dbReference type="Proteomes" id="UP000309676"/>
    </source>
</evidence>
<evidence type="ECO:0000259" key="8">
    <source>
        <dbReference type="Pfam" id="PF05504"/>
    </source>
</evidence>
<dbReference type="PROSITE" id="PS51257">
    <property type="entry name" value="PROKAR_LIPOPROTEIN"/>
    <property type="match status" value="1"/>
</dbReference>
<keyword evidence="3" id="KW-0309">Germination</keyword>
<dbReference type="EMBL" id="VCIW01000015">
    <property type="protein sequence ID" value="TLS50474.1"/>
    <property type="molecule type" value="Genomic_DNA"/>
</dbReference>
<sequence length="398" mass="44377">MRIRNFRWGVAALGALALLTGCWDRRELNELSIVAGMGLDAKDERVQVSVQIVNPSEVAAKNGGGKFSPPVTTLKVTEKTTVEALRKLTVVSPRRIYTSHLRILVIGEQLARQGVIKVMDGISRNHEIRSDFYLIVAKDATAEKVLEVLTPIEKIPANKLFDTLEISDKLWAPTVKIELDRFVSDLTNPTRDPVLTGIEIAGDAEKGETEENMERVYPYSNLKYSGIAMFKGDKLIGWLTEEESKGYNYIMGNVKNSAGRLACPSGEGVIGVEVIRTQSDVTGKVVGGKPEIRIDLQVEEDIGEVQCDIDLLKPGTIEKLERRSNEKIKQMMESAIRKAQENQTDIFGFGDAIEDANPAAWQELKKEWDSHFTNLDVTIQVDARFRRYGTTTEPLVQE</sequence>
<proteinExistence type="inferred from homology"/>
<dbReference type="Pfam" id="PF05504">
    <property type="entry name" value="Spore_GerAC"/>
    <property type="match status" value="1"/>
</dbReference>
<dbReference type="PANTHER" id="PTHR35789">
    <property type="entry name" value="SPORE GERMINATION PROTEIN B3"/>
    <property type="match status" value="1"/>
</dbReference>
<feature type="domain" description="Spore germination protein N-terminal" evidence="9">
    <location>
        <begin position="24"/>
        <end position="200"/>
    </location>
</feature>
<comment type="similarity">
    <text evidence="2">Belongs to the GerABKC lipoprotein family.</text>
</comment>
<dbReference type="Proteomes" id="UP000309676">
    <property type="component" value="Unassembled WGS sequence"/>
</dbReference>
<keyword evidence="6" id="KW-0564">Palmitate</keyword>
<evidence type="ECO:0000259" key="9">
    <source>
        <dbReference type="Pfam" id="PF25198"/>
    </source>
</evidence>